<organism evidence="2 3">
    <name type="scientific">Gordonia alkaliphila</name>
    <dbReference type="NCBI Taxonomy" id="1053547"/>
    <lineage>
        <taxon>Bacteria</taxon>
        <taxon>Bacillati</taxon>
        <taxon>Actinomycetota</taxon>
        <taxon>Actinomycetes</taxon>
        <taxon>Mycobacteriales</taxon>
        <taxon>Gordoniaceae</taxon>
        <taxon>Gordonia</taxon>
    </lineage>
</organism>
<dbReference type="Proteomes" id="UP001500822">
    <property type="component" value="Unassembled WGS sequence"/>
</dbReference>
<name>A0ABP8YTI4_9ACTN</name>
<dbReference type="InterPro" id="IPR040980">
    <property type="entry name" value="SWI2_SNF2"/>
</dbReference>
<dbReference type="Gene3D" id="3.40.50.300">
    <property type="entry name" value="P-loop containing nucleotide triphosphate hydrolases"/>
    <property type="match status" value="2"/>
</dbReference>
<evidence type="ECO:0000259" key="1">
    <source>
        <dbReference type="SMART" id="SM00487"/>
    </source>
</evidence>
<dbReference type="Pfam" id="PF22679">
    <property type="entry name" value="T1R_D3-like"/>
    <property type="match status" value="1"/>
</dbReference>
<reference evidence="3" key="1">
    <citation type="journal article" date="2019" name="Int. J. Syst. Evol. Microbiol.">
        <title>The Global Catalogue of Microorganisms (GCM) 10K type strain sequencing project: providing services to taxonomists for standard genome sequencing and annotation.</title>
        <authorList>
            <consortium name="The Broad Institute Genomics Platform"/>
            <consortium name="The Broad Institute Genome Sequencing Center for Infectious Disease"/>
            <person name="Wu L."/>
            <person name="Ma J."/>
        </authorList>
    </citation>
    <scope>NUCLEOTIDE SEQUENCE [LARGE SCALE GENOMIC DNA]</scope>
    <source>
        <strain evidence="3">JCM 18077</strain>
    </source>
</reference>
<keyword evidence="2" id="KW-0378">Hydrolase</keyword>
<dbReference type="PANTHER" id="PTHR42927">
    <property type="entry name" value="HELICASE SUPERFAMILY 1 AND 2 DOMAIN-CONTAINING PROTEIN"/>
    <property type="match status" value="1"/>
</dbReference>
<dbReference type="InterPro" id="IPR055180">
    <property type="entry name" value="HsdR_RecA-like_helicase_dom_2"/>
</dbReference>
<keyword evidence="2" id="KW-0347">Helicase</keyword>
<gene>
    <name evidence="2" type="ORF">GCM10023217_00120</name>
</gene>
<dbReference type="GO" id="GO:0004386">
    <property type="term" value="F:helicase activity"/>
    <property type="evidence" value="ECO:0007669"/>
    <property type="project" value="UniProtKB-KW"/>
</dbReference>
<accession>A0ABP8YTI4</accession>
<keyword evidence="2" id="KW-0067">ATP-binding</keyword>
<evidence type="ECO:0000313" key="2">
    <source>
        <dbReference type="EMBL" id="GAA4737235.1"/>
    </source>
</evidence>
<dbReference type="SUPFAM" id="SSF52540">
    <property type="entry name" value="P-loop containing nucleoside triphosphate hydrolases"/>
    <property type="match status" value="1"/>
</dbReference>
<comment type="caution">
    <text evidence="2">The sequence shown here is derived from an EMBL/GenBank/DDBJ whole genome shotgun (WGS) entry which is preliminary data.</text>
</comment>
<dbReference type="Gene3D" id="3.90.1570.50">
    <property type="match status" value="1"/>
</dbReference>
<dbReference type="EMBL" id="BAABIE010000001">
    <property type="protein sequence ID" value="GAA4737235.1"/>
    <property type="molecule type" value="Genomic_DNA"/>
</dbReference>
<keyword evidence="2" id="KW-0547">Nucleotide-binding</keyword>
<dbReference type="InterPro" id="IPR007409">
    <property type="entry name" value="Restrct_endonuc_type1_HsdR_N"/>
</dbReference>
<dbReference type="InterPro" id="IPR027417">
    <property type="entry name" value="P-loop_NTPase"/>
</dbReference>
<dbReference type="InterPro" id="IPR014001">
    <property type="entry name" value="Helicase_ATP-bd"/>
</dbReference>
<dbReference type="PANTHER" id="PTHR42927:SF1">
    <property type="entry name" value="HELICASE SUPERFAMILY 1 AND 2 DOMAIN-CONTAINING PROTEIN"/>
    <property type="match status" value="1"/>
</dbReference>
<dbReference type="SMART" id="SM00487">
    <property type="entry name" value="DEXDc"/>
    <property type="match status" value="1"/>
</dbReference>
<proteinExistence type="predicted"/>
<dbReference type="Pfam" id="PF18766">
    <property type="entry name" value="SWI2_SNF2"/>
    <property type="match status" value="1"/>
</dbReference>
<evidence type="ECO:0000313" key="3">
    <source>
        <dbReference type="Proteomes" id="UP001500822"/>
    </source>
</evidence>
<keyword evidence="3" id="KW-1185">Reference proteome</keyword>
<protein>
    <submittedName>
        <fullName evidence="2">DEAD/DEAH box helicase family protein</fullName>
    </submittedName>
</protein>
<feature type="domain" description="Helicase ATP-binding" evidence="1">
    <location>
        <begin position="289"/>
        <end position="523"/>
    </location>
</feature>
<sequence>MMAQHNEIEFETEIAEYLAAHGWLYSPNDKGYDRERALFPDDVLGWLRETQPEQVDKVVRPDAKDVAKQEAQLLDRLVKVLDLPLENGGGTLNVLRNGFSHLSGKFAMCVFRPESTLNAKRNAEHAAVRLRVMRQVHFSTADNRSVDLVFFVNGLPVATAELKTDFTQSVADAIVQYRTTRLPKDPKSGAVQPLFVSGARALVHFAVSNDEVWMTTKLAGDKTHFLPFNRGTSDGGAGNPLNPNGSPSSYLWERVLQRDAWLNILGRLMYIKHEQSTDPISGKTTRSSSLRFPRFHQWEAVTELTTAVTAEGPGERYLIQHSAGSGKTDSIAWTAHRMARLQVENKKVFDSVIVVTDRNVLDAQLQDAIKQIDNDQGIVVAIDRDEAAKAGGSKSGLLAKALTDGKLIIVVTIQTFPYAMTAIRENKGLAGKTFAVIADEAHSSQSGQIAGKLKAVLTAEELQDLEDGGEVDVEAILAAEVTDRAVSSNISYFAFTATPKGKTLELFGRRPSPDEAPAPFHIYTMKQAIEEGYILDVLTGYHSFKLAFQIGQNAAAEVDEVDQSEATKAVMKWVKLNPQTIAQKSAIIVEHFRDNVAGLLDGHAKAMVVADSRKAAVRYKLAIDEYIAKKGYGYETLVAFSGGVKDLESGPEDFTEANMNPGIRDLRTAFTGDRYKVMIVANKFQTGFDQPLLCAMYVDRKLSGVTAVQTLSRLNRTYRTPSGTPKTASMTQVVDFVNEPAAIREAFEPYFTDAFLETETDPNLVHDLSAKLDTAAIYTQAEIDQCAEAFVKNKGNSALSAAVGPGQKRFADRYNAALIDNGGEGDKAELAVLDMFRRDVGSFVRLYDFMSQIIDYGDPELEKKQIYLRHLERVIQPENYTAPIDLSDVVLKQVKQVDQGKTDISLGAKVGLTGITGTGSGERRDPTLVALQQVLDRLNDLFGSEDFSQAQKLSFVEALLRTLLNDADLVQQAKVNTAKQFTESPDFEFAVTGAVADNQGAHAKMSDFFFSNTPGRTHLMSDIAKWFYRVVADQARE</sequence>
<dbReference type="Pfam" id="PF04313">
    <property type="entry name" value="HSDR_N"/>
    <property type="match status" value="1"/>
</dbReference>